<dbReference type="PROSITE" id="PS00678">
    <property type="entry name" value="WD_REPEATS_1"/>
    <property type="match status" value="4"/>
</dbReference>
<keyword evidence="6" id="KW-0539">Nucleus</keyword>
<dbReference type="EMBL" id="KE346362">
    <property type="protein sequence ID" value="KJE90929.1"/>
    <property type="molecule type" value="Genomic_DNA"/>
</dbReference>
<evidence type="ECO:0000313" key="11">
    <source>
        <dbReference type="EMBL" id="KJE90929.1"/>
    </source>
</evidence>
<dbReference type="InterPro" id="IPR007582">
    <property type="entry name" value="TFIID_NTD2"/>
</dbReference>
<dbReference type="Pfam" id="PF00400">
    <property type="entry name" value="WD40"/>
    <property type="match status" value="6"/>
</dbReference>
<dbReference type="PROSITE" id="PS50082">
    <property type="entry name" value="WD_REPEATS_2"/>
    <property type="match status" value="6"/>
</dbReference>
<feature type="region of interest" description="Disordered" evidence="9">
    <location>
        <begin position="318"/>
        <end position="354"/>
    </location>
</feature>
<dbReference type="GO" id="GO:0005669">
    <property type="term" value="C:transcription factor TFIID complex"/>
    <property type="evidence" value="ECO:0007669"/>
    <property type="project" value="TreeGrafter"/>
</dbReference>
<feature type="repeat" description="WD" evidence="8">
    <location>
        <begin position="597"/>
        <end position="638"/>
    </location>
</feature>
<keyword evidence="5" id="KW-0804">Transcription</keyword>
<evidence type="ECO:0000256" key="9">
    <source>
        <dbReference type="SAM" id="MobiDB-lite"/>
    </source>
</evidence>
<dbReference type="SUPFAM" id="SSF50978">
    <property type="entry name" value="WD40 repeat-like"/>
    <property type="match status" value="1"/>
</dbReference>
<evidence type="ECO:0000256" key="3">
    <source>
        <dbReference type="ARBA" id="ARBA00022737"/>
    </source>
</evidence>
<dbReference type="Gene3D" id="2.130.10.10">
    <property type="entry name" value="YVTN repeat-like/Quinoprotein amine dehydrogenase"/>
    <property type="match status" value="2"/>
</dbReference>
<dbReference type="eggNOG" id="KOG0263">
    <property type="taxonomic scope" value="Eukaryota"/>
</dbReference>
<proteinExistence type="predicted"/>
<evidence type="ECO:0000256" key="1">
    <source>
        <dbReference type="ARBA" id="ARBA00004123"/>
    </source>
</evidence>
<feature type="repeat" description="WD" evidence="8">
    <location>
        <begin position="555"/>
        <end position="596"/>
    </location>
</feature>
<dbReference type="InterPro" id="IPR036322">
    <property type="entry name" value="WD40_repeat_dom_sf"/>
</dbReference>
<dbReference type="FunCoup" id="A0A0D2X1J7">
    <property type="interactions" value="236"/>
</dbReference>
<keyword evidence="2 8" id="KW-0853">WD repeat</keyword>
<dbReference type="OMA" id="HNHPVWD"/>
<dbReference type="InterPro" id="IPR001680">
    <property type="entry name" value="WD40_rpt"/>
</dbReference>
<dbReference type="Gene3D" id="1.25.40.500">
    <property type="entry name" value="TFIID subunit TAF5, NTD2 domain"/>
    <property type="match status" value="1"/>
</dbReference>
<feature type="repeat" description="WD" evidence="8">
    <location>
        <begin position="471"/>
        <end position="512"/>
    </location>
</feature>
<dbReference type="Proteomes" id="UP000008743">
    <property type="component" value="Unassembled WGS sequence"/>
</dbReference>
<keyword evidence="3" id="KW-0677">Repeat</keyword>
<evidence type="ECO:0000256" key="6">
    <source>
        <dbReference type="ARBA" id="ARBA00023242"/>
    </source>
</evidence>
<evidence type="ECO:0000259" key="10">
    <source>
        <dbReference type="Pfam" id="PF04494"/>
    </source>
</evidence>
<evidence type="ECO:0000256" key="8">
    <source>
        <dbReference type="PROSITE-ProRule" id="PRU00221"/>
    </source>
</evidence>
<dbReference type="STRING" id="595528.A0A0D2X1J7"/>
<sequence length="732" mass="80171">MDLIDSDSESKPQSQSELPPRTISDDEVDRLLRLSLLLRGRRSTEEMLKRLPQVQSVEELAAANALDSEAAIATLIQLYPAAETTTPQKYFEMYDQLVRWAHQSLDLYKSELKIVLYPLFVHCYLDLLEHNHIDEAKKFFGIHRGLFEAQAFHMARLEMLSTPQQVLDSEVGTLFRRNKYTMRLSAYSFDLLIAFLHETRSMLLIGLINHYINISVFFGSPLQPIEAEAAAGVVDDPSNRLPLRVTGAGGVLGSSLGPATGSGPSVMVSAINERKVLWGTLPDIHEVELLVDDAAFPVRRRGPPTTAAPIIPMQAPAAGEVPNSSFTIPGTAVSHRAPQDEEGRPLRPDRERIPLPRVKDSDLHARIHTLRETRQRVALGGTGALPTTAFYTMLNANREVNCINFSEDTELMAAGFSDSHVQVWNLRGDKFLPLKSGADLDAVPDVSSITIDDLVDRSPAAMLAASETRSLMGHSGAVYSTDFSTDNRLLLSASQDSTVRLWSLETMSNLVVYRGHLSPVWSVSFASVGHYFASASHDRTARLWSCEEIYPLRIFAGHESDVDVVKFHPNCNYVATGSSDRTVRLWDVQSGECVRLFTGHTGAVMSLAISPDGKYIASSGVDKTVILWDLGSGRRVSTFSGHANVVYSLDFSIEGSLLASGSADSTVRIWDVKAAVSSAASSSNATARRPPNAKAAITSPELLTTYNTKSTPVSCLRFSHRNLLFGAGVFQA</sequence>
<dbReference type="PhylomeDB" id="A0A0D2X1J7"/>
<feature type="compositionally biased region" description="Basic and acidic residues" evidence="9">
    <location>
        <begin position="337"/>
        <end position="354"/>
    </location>
</feature>
<evidence type="ECO:0000313" key="12">
    <source>
        <dbReference type="Proteomes" id="UP000008743"/>
    </source>
</evidence>
<evidence type="ECO:0000256" key="2">
    <source>
        <dbReference type="ARBA" id="ARBA00022574"/>
    </source>
</evidence>
<dbReference type="CDD" id="cd08044">
    <property type="entry name" value="TAF5_NTD2"/>
    <property type="match status" value="1"/>
</dbReference>
<name>A0A0D2X1J7_CAPO3</name>
<organism evidence="11 12">
    <name type="scientific">Capsaspora owczarzaki (strain ATCC 30864)</name>
    <dbReference type="NCBI Taxonomy" id="595528"/>
    <lineage>
        <taxon>Eukaryota</taxon>
        <taxon>Filasterea</taxon>
        <taxon>Capsaspora</taxon>
    </lineage>
</organism>
<dbReference type="AlphaFoldDB" id="A0A0D2X1J7"/>
<dbReference type="PANTHER" id="PTHR19879">
    <property type="entry name" value="TRANSCRIPTION INITIATION FACTOR TFIID"/>
    <property type="match status" value="1"/>
</dbReference>
<dbReference type="InterPro" id="IPR015943">
    <property type="entry name" value="WD40/YVTN_repeat-like_dom_sf"/>
</dbReference>
<gene>
    <name evidence="11" type="ORF">CAOG_002157</name>
</gene>
<dbReference type="RefSeq" id="XP_004348907.1">
    <property type="nucleotide sequence ID" value="XM_004348857.2"/>
</dbReference>
<accession>A0A0D2X1J7</accession>
<feature type="repeat" description="WD" evidence="8">
    <location>
        <begin position="513"/>
        <end position="545"/>
    </location>
</feature>
<evidence type="ECO:0000256" key="7">
    <source>
        <dbReference type="ARBA" id="ARBA00044130"/>
    </source>
</evidence>
<comment type="subcellular location">
    <subcellularLocation>
        <location evidence="1">Nucleus</location>
    </subcellularLocation>
</comment>
<dbReference type="GO" id="GO:0016251">
    <property type="term" value="F:RNA polymerase II general transcription initiation factor activity"/>
    <property type="evidence" value="ECO:0007669"/>
    <property type="project" value="TreeGrafter"/>
</dbReference>
<dbReference type="PROSITE" id="PS50294">
    <property type="entry name" value="WD_REPEATS_REGION"/>
    <property type="match status" value="6"/>
</dbReference>
<dbReference type="PRINTS" id="PR00320">
    <property type="entry name" value="GPROTEINBRPT"/>
</dbReference>
<keyword evidence="4" id="KW-0805">Transcription regulation</keyword>
<dbReference type="CDD" id="cd00200">
    <property type="entry name" value="WD40"/>
    <property type="match status" value="1"/>
</dbReference>
<protein>
    <recommendedName>
        <fullName evidence="7">Transcription initiation factor TFIID subunit 5</fullName>
    </recommendedName>
</protein>
<feature type="region of interest" description="Disordered" evidence="9">
    <location>
        <begin position="1"/>
        <end position="22"/>
    </location>
</feature>
<dbReference type="SUPFAM" id="SSF160897">
    <property type="entry name" value="Taf5 N-terminal domain-like"/>
    <property type="match status" value="1"/>
</dbReference>
<dbReference type="InterPro" id="IPR037264">
    <property type="entry name" value="TFIID_NTD2_sf"/>
</dbReference>
<dbReference type="SMART" id="SM00320">
    <property type="entry name" value="WD40"/>
    <property type="match status" value="6"/>
</dbReference>
<evidence type="ECO:0000256" key="4">
    <source>
        <dbReference type="ARBA" id="ARBA00023015"/>
    </source>
</evidence>
<dbReference type="GO" id="GO:0006367">
    <property type="term" value="P:transcription initiation at RNA polymerase II promoter"/>
    <property type="evidence" value="ECO:0007669"/>
    <property type="project" value="TreeGrafter"/>
</dbReference>
<dbReference type="OrthoDB" id="10266330at2759"/>
<reference evidence="11" key="1">
    <citation type="submission" date="2011-02" db="EMBL/GenBank/DDBJ databases">
        <title>The Genome Sequence of Capsaspora owczarzaki ATCC 30864.</title>
        <authorList>
            <consortium name="The Broad Institute Genome Sequencing Platform"/>
            <person name="Russ C."/>
            <person name="Cuomo C."/>
            <person name="Burger G."/>
            <person name="Gray M.W."/>
            <person name="Holland P.W.H."/>
            <person name="King N."/>
            <person name="Lang F.B.F."/>
            <person name="Roger A.J."/>
            <person name="Ruiz-Trillo I."/>
            <person name="Young S.K."/>
            <person name="Zeng Q."/>
            <person name="Gargeya S."/>
            <person name="Alvarado L."/>
            <person name="Berlin A."/>
            <person name="Chapman S.B."/>
            <person name="Chen Z."/>
            <person name="Freedman E."/>
            <person name="Gellesch M."/>
            <person name="Goldberg J."/>
            <person name="Griggs A."/>
            <person name="Gujja S."/>
            <person name="Heilman E."/>
            <person name="Heiman D."/>
            <person name="Howarth C."/>
            <person name="Mehta T."/>
            <person name="Neiman D."/>
            <person name="Pearson M."/>
            <person name="Roberts A."/>
            <person name="Saif S."/>
            <person name="Shea T."/>
            <person name="Shenoy N."/>
            <person name="Sisk P."/>
            <person name="Stolte C."/>
            <person name="Sykes S."/>
            <person name="White J."/>
            <person name="Yandava C."/>
            <person name="Haas B."/>
            <person name="Nusbaum C."/>
            <person name="Birren B."/>
        </authorList>
    </citation>
    <scope>NUCLEOTIDE SEQUENCE</scope>
    <source>
        <strain evidence="11">ATCC 30864</strain>
    </source>
</reference>
<feature type="repeat" description="WD" evidence="8">
    <location>
        <begin position="393"/>
        <end position="434"/>
    </location>
</feature>
<dbReference type="InParanoid" id="A0A0D2X1J7"/>
<dbReference type="InterPro" id="IPR019775">
    <property type="entry name" value="WD40_repeat_CS"/>
</dbReference>
<feature type="repeat" description="WD" evidence="8">
    <location>
        <begin position="639"/>
        <end position="680"/>
    </location>
</feature>
<feature type="domain" description="TFIID subunit TAF5 NTD2" evidence="10">
    <location>
        <begin position="85"/>
        <end position="212"/>
    </location>
</feature>
<dbReference type="FunFam" id="2.130.10.10:FF:000243">
    <property type="entry name" value="Transcription initiation factor TFIID subunit 5"/>
    <property type="match status" value="1"/>
</dbReference>
<keyword evidence="12" id="KW-1185">Reference proteome</keyword>
<dbReference type="InterPro" id="IPR020472">
    <property type="entry name" value="WD40_PAC1"/>
</dbReference>
<dbReference type="PANTHER" id="PTHR19879:SF1">
    <property type="entry name" value="CANNONBALL-RELATED"/>
    <property type="match status" value="1"/>
</dbReference>
<evidence type="ECO:0000256" key="5">
    <source>
        <dbReference type="ARBA" id="ARBA00023163"/>
    </source>
</evidence>
<dbReference type="Pfam" id="PF04494">
    <property type="entry name" value="TFIID_NTD2"/>
    <property type="match status" value="1"/>
</dbReference>